<dbReference type="Proteomes" id="UP000275663">
    <property type="component" value="Chromosome"/>
</dbReference>
<dbReference type="RefSeq" id="WP_126127378.1">
    <property type="nucleotide sequence ID" value="NZ_CP034464.1"/>
</dbReference>
<accession>A0A3S9HIQ2</accession>
<name>A0A3S9HIQ2_9BURK</name>
<reference evidence="1 2" key="1">
    <citation type="journal article" date="2011" name="Int. J. Syst. Evol. Microbiol.">
        <title>Description of Undibacterium oligocarboniphilum sp. nov., isolated from purified water, and Undibacterium pigrum strain CCUG 49012 as the type strain of Undibacterium parvum sp. nov., and emended descriptions of the genus Undibacterium and the species Undibacterium pigrum.</title>
        <authorList>
            <person name="Eder W."/>
            <person name="Wanner G."/>
            <person name="Ludwig W."/>
            <person name="Busse H.J."/>
            <person name="Ziemke-Kageler F."/>
            <person name="Lang E."/>
        </authorList>
    </citation>
    <scope>NUCLEOTIDE SEQUENCE [LARGE SCALE GENOMIC DNA]</scope>
    <source>
        <strain evidence="1 2">DSM 23061</strain>
    </source>
</reference>
<protein>
    <submittedName>
        <fullName evidence="1">Uncharacterized protein</fullName>
    </submittedName>
</protein>
<gene>
    <name evidence="1" type="ORF">EJN92_08235</name>
</gene>
<proteinExistence type="predicted"/>
<sequence length="236" mass="26418">MTITELPYRASTEQCCAWLEQHTNSAWNLARLLAQGLTPHVWLDYDASYPELFGEANGGYPAPIMFEQDTQRLAAGSEDVLITFTKDADKIPVQLASPGIRRPLSDLRFYKKEIVRLLHALNKPTEAEKTAPEKSKVAQQGINREQVLSAFAAMLKIDLDKALTSEIGVFGDEGAKIKGNARGSKKNTLWNPVTLALGLNDSYRVPMARLSRAFEEQDSLLEWRENWLQSLDLLGE</sequence>
<keyword evidence="2" id="KW-1185">Reference proteome</keyword>
<organism evidence="1 2">
    <name type="scientific">Undibacterium parvum</name>
    <dbReference type="NCBI Taxonomy" id="401471"/>
    <lineage>
        <taxon>Bacteria</taxon>
        <taxon>Pseudomonadati</taxon>
        <taxon>Pseudomonadota</taxon>
        <taxon>Betaproteobacteria</taxon>
        <taxon>Burkholderiales</taxon>
        <taxon>Oxalobacteraceae</taxon>
        <taxon>Undibacterium</taxon>
    </lineage>
</organism>
<dbReference type="OrthoDB" id="8700560at2"/>
<evidence type="ECO:0000313" key="2">
    <source>
        <dbReference type="Proteomes" id="UP000275663"/>
    </source>
</evidence>
<dbReference type="AlphaFoldDB" id="A0A3S9HIQ2"/>
<dbReference type="EMBL" id="CP034464">
    <property type="protein sequence ID" value="AZP11996.1"/>
    <property type="molecule type" value="Genomic_DNA"/>
</dbReference>
<evidence type="ECO:0000313" key="1">
    <source>
        <dbReference type="EMBL" id="AZP11996.1"/>
    </source>
</evidence>
<dbReference type="KEGG" id="upv:EJN92_08235"/>